<evidence type="ECO:0000256" key="1">
    <source>
        <dbReference type="SAM" id="MobiDB-lite"/>
    </source>
</evidence>
<feature type="region of interest" description="Disordered" evidence="1">
    <location>
        <begin position="25"/>
        <end position="99"/>
    </location>
</feature>
<feature type="signal peptide" evidence="2">
    <location>
        <begin position="1"/>
        <end position="19"/>
    </location>
</feature>
<dbReference type="EMBL" id="LXEP01000044">
    <property type="protein sequence ID" value="OAT17013.1"/>
    <property type="molecule type" value="Genomic_DNA"/>
</dbReference>
<evidence type="ECO:0000313" key="3">
    <source>
        <dbReference type="EMBL" id="OAT17013.1"/>
    </source>
</evidence>
<evidence type="ECO:0008006" key="5">
    <source>
        <dbReference type="Google" id="ProtNLM"/>
    </source>
</evidence>
<evidence type="ECO:0000313" key="4">
    <source>
        <dbReference type="Proteomes" id="UP000078504"/>
    </source>
</evidence>
<dbReference type="PATRIC" id="fig|1354253.4.peg.4372"/>
<proteinExistence type="predicted"/>
<reference evidence="3 4" key="1">
    <citation type="submission" date="2016-04" db="EMBL/GenBank/DDBJ databases">
        <title>ATOL: Assembling a taxonomically balanced genome-scale reconstruction of the evolutionary history of the Enterobacteriaceae.</title>
        <authorList>
            <person name="Plunkett G.III."/>
            <person name="Neeno-Eckwall E.C."/>
            <person name="Glasner J.D."/>
            <person name="Perna N.T."/>
        </authorList>
    </citation>
    <scope>NUCLEOTIDE SEQUENCE [LARGE SCALE GENOMIC DNA]</scope>
    <source>
        <strain evidence="3 4">ATCC 51604</strain>
    </source>
</reference>
<keyword evidence="2" id="KW-0732">Signal</keyword>
<gene>
    <name evidence="3" type="ORF">M977_04259</name>
</gene>
<feature type="compositionally biased region" description="Low complexity" evidence="1">
    <location>
        <begin position="25"/>
        <end position="44"/>
    </location>
</feature>
<dbReference type="Proteomes" id="UP000078504">
    <property type="component" value="Unassembled WGS sequence"/>
</dbReference>
<dbReference type="AlphaFoldDB" id="A0A1B7HN25"/>
<organism evidence="3 4">
    <name type="scientific">Buttiauxella gaviniae ATCC 51604</name>
    <dbReference type="NCBI Taxonomy" id="1354253"/>
    <lineage>
        <taxon>Bacteria</taxon>
        <taxon>Pseudomonadati</taxon>
        <taxon>Pseudomonadota</taxon>
        <taxon>Gammaproteobacteria</taxon>
        <taxon>Enterobacterales</taxon>
        <taxon>Enterobacteriaceae</taxon>
        <taxon>Buttiauxella</taxon>
    </lineage>
</organism>
<name>A0A1B7HN25_9ENTR</name>
<feature type="chain" id="PRO_5008593105" description="Secreted protein" evidence="2">
    <location>
        <begin position="20"/>
        <end position="99"/>
    </location>
</feature>
<dbReference type="RefSeq" id="WP_064518751.1">
    <property type="nucleotide sequence ID" value="NZ_LXEP01000044.1"/>
</dbReference>
<feature type="compositionally biased region" description="Polar residues" evidence="1">
    <location>
        <begin position="67"/>
        <end position="81"/>
    </location>
</feature>
<comment type="caution">
    <text evidence="3">The sequence shown here is derived from an EMBL/GenBank/DDBJ whole genome shotgun (WGS) entry which is preliminary data.</text>
</comment>
<accession>A0A1B7HN25</accession>
<protein>
    <recommendedName>
        <fullName evidence="5">Secreted protein</fullName>
    </recommendedName>
</protein>
<evidence type="ECO:0000256" key="2">
    <source>
        <dbReference type="SAM" id="SignalP"/>
    </source>
</evidence>
<sequence length="99" mass="9829">MKKIILTVVLSLVTTAAFAQLTMNSGASNTSSGSSSSSSQQTGTVDLLGSDTVAGLGTSDTVAGLSGSDSQTINPTSSSSPMPAFGHTGNLRQPGSIRH</sequence>